<dbReference type="EMBL" id="JAKRRX010000006">
    <property type="protein sequence ID" value="MCW8332563.1"/>
    <property type="molecule type" value="Genomic_DNA"/>
</dbReference>
<evidence type="ECO:0000313" key="1">
    <source>
        <dbReference type="EMBL" id="MCW8332563.1"/>
    </source>
</evidence>
<name>A0A9X3HPD1_9VIBR</name>
<sequence length="142" mass="16479">MDNTTREYESFIMQSEQEAFNQYLRPYLIAHHESASKLECEVISKVFYVYLELGILNGQALTNESKFAALVSRRCRAHLRSESVIKTYIYSVKPSEEVSINASQLAFRIVKEIEELILNEGRHRDSIVVGRMPERELGYWGN</sequence>
<dbReference type="RefSeq" id="WP_265686320.1">
    <property type="nucleotide sequence ID" value="NZ_JAKRRX010000006.1"/>
</dbReference>
<accession>A0A9X3HPD1</accession>
<keyword evidence="2" id="KW-1185">Reference proteome</keyword>
<protein>
    <submittedName>
        <fullName evidence="1">Uncharacterized protein</fullName>
    </submittedName>
</protein>
<organism evidence="1 2">
    <name type="scientific">Vibrio paucivorans</name>
    <dbReference type="NCBI Taxonomy" id="2829489"/>
    <lineage>
        <taxon>Bacteria</taxon>
        <taxon>Pseudomonadati</taxon>
        <taxon>Pseudomonadota</taxon>
        <taxon>Gammaproteobacteria</taxon>
        <taxon>Vibrionales</taxon>
        <taxon>Vibrionaceae</taxon>
        <taxon>Vibrio</taxon>
    </lineage>
</organism>
<evidence type="ECO:0000313" key="2">
    <source>
        <dbReference type="Proteomes" id="UP001155586"/>
    </source>
</evidence>
<comment type="caution">
    <text evidence="1">The sequence shown here is derived from an EMBL/GenBank/DDBJ whole genome shotgun (WGS) entry which is preliminary data.</text>
</comment>
<dbReference type="Proteomes" id="UP001155586">
    <property type="component" value="Unassembled WGS sequence"/>
</dbReference>
<dbReference type="AlphaFoldDB" id="A0A9X3HPD1"/>
<reference evidence="1" key="1">
    <citation type="submission" date="2022-02" db="EMBL/GenBank/DDBJ databases">
        <title>Vibrio sp. nov., a new bacterium isolated from Bohai sea, China.</title>
        <authorList>
            <person name="Yuan Y."/>
        </authorList>
    </citation>
    <scope>NUCLEOTIDE SEQUENCE</scope>
    <source>
        <strain evidence="1">DBSS07</strain>
    </source>
</reference>
<proteinExistence type="predicted"/>
<gene>
    <name evidence="1" type="ORF">MD483_01770</name>
</gene>